<comment type="caution">
    <text evidence="1">The sequence shown here is derived from an EMBL/GenBank/DDBJ whole genome shotgun (WGS) entry which is preliminary data.</text>
</comment>
<dbReference type="EMBL" id="JUFZ01000043">
    <property type="protein sequence ID" value="KIC08630.1"/>
    <property type="molecule type" value="Genomic_DNA"/>
</dbReference>
<evidence type="ECO:0000313" key="1">
    <source>
        <dbReference type="EMBL" id="KIC08630.1"/>
    </source>
</evidence>
<gene>
    <name evidence="1" type="ORF">MCC93_11420</name>
</gene>
<accession>A0A0C1GQJ5</accession>
<evidence type="ECO:0000313" key="2">
    <source>
        <dbReference type="Proteomes" id="UP000031390"/>
    </source>
</evidence>
<organism evidence="1 2">
    <name type="scientific">Morococcus cerebrosus</name>
    <dbReference type="NCBI Taxonomy" id="1056807"/>
    <lineage>
        <taxon>Bacteria</taxon>
        <taxon>Pseudomonadati</taxon>
        <taxon>Pseudomonadota</taxon>
        <taxon>Betaproteobacteria</taxon>
        <taxon>Neisseriales</taxon>
        <taxon>Neisseriaceae</taxon>
        <taxon>Morococcus</taxon>
    </lineage>
</organism>
<name>A0A0C1GQJ5_9NEIS</name>
<dbReference type="Proteomes" id="UP000031390">
    <property type="component" value="Unassembled WGS sequence"/>
</dbReference>
<reference evidence="1 2" key="1">
    <citation type="submission" date="2014-12" db="EMBL/GenBank/DDBJ databases">
        <title>Genome sequence of Morococcus cerebrosus.</title>
        <authorList>
            <person name="Shin S.-K."/>
            <person name="Yi H."/>
        </authorList>
    </citation>
    <scope>NUCLEOTIDE SEQUENCE [LARGE SCALE GENOMIC DNA]</scope>
    <source>
        <strain evidence="1 2">CIP 81.93</strain>
    </source>
</reference>
<sequence length="41" mass="4943">MQRKRKGKRSSETLNPLFRRPFPRLARTIYGIIPHLYPLFS</sequence>
<protein>
    <submittedName>
        <fullName evidence="1">Uncharacterized protein</fullName>
    </submittedName>
</protein>
<proteinExistence type="predicted"/>
<dbReference type="AlphaFoldDB" id="A0A0C1GQJ5"/>